<accession>A0ABN3MD58</accession>
<gene>
    <name evidence="2" type="ORF">GCM10010406_40310</name>
</gene>
<evidence type="ECO:0000313" key="2">
    <source>
        <dbReference type="EMBL" id="GAA2499720.1"/>
    </source>
</evidence>
<dbReference type="InterPro" id="IPR026496">
    <property type="entry name" value="GRASP_targ"/>
</dbReference>
<dbReference type="EMBL" id="BAAATA010000027">
    <property type="protein sequence ID" value="GAA2499720.1"/>
    <property type="molecule type" value="Genomic_DNA"/>
</dbReference>
<proteinExistence type="predicted"/>
<evidence type="ECO:0000313" key="3">
    <source>
        <dbReference type="Proteomes" id="UP001501358"/>
    </source>
</evidence>
<feature type="region of interest" description="Disordered" evidence="1">
    <location>
        <begin position="56"/>
        <end position="83"/>
    </location>
</feature>
<reference evidence="2 3" key="1">
    <citation type="journal article" date="2019" name="Int. J. Syst. Evol. Microbiol.">
        <title>The Global Catalogue of Microorganisms (GCM) 10K type strain sequencing project: providing services to taxonomists for standard genome sequencing and annotation.</title>
        <authorList>
            <consortium name="The Broad Institute Genomics Platform"/>
            <consortium name="The Broad Institute Genome Sequencing Center for Infectious Disease"/>
            <person name="Wu L."/>
            <person name="Ma J."/>
        </authorList>
    </citation>
    <scope>NUCLEOTIDE SEQUENCE [LARGE SCALE GENOMIC DNA]</scope>
    <source>
        <strain evidence="2 3">JCM 6307</strain>
    </source>
</reference>
<organism evidence="2 3">
    <name type="scientific">Streptomyces thermolineatus</name>
    <dbReference type="NCBI Taxonomy" id="44033"/>
    <lineage>
        <taxon>Bacteria</taxon>
        <taxon>Bacillati</taxon>
        <taxon>Actinomycetota</taxon>
        <taxon>Actinomycetes</taxon>
        <taxon>Kitasatosporales</taxon>
        <taxon>Streptomycetaceae</taxon>
        <taxon>Streptomyces</taxon>
    </lineage>
</organism>
<evidence type="ECO:0000256" key="1">
    <source>
        <dbReference type="SAM" id="MobiDB-lite"/>
    </source>
</evidence>
<sequence length="83" mass="9078">MAAMSTLERSDIQPFGLTLAVPARPANPQDLGPALTLDPELQINVTEDGRPFIFEPSMKTSLTTQQQTQEDSQLDTSTENDTD</sequence>
<evidence type="ECO:0008006" key="4">
    <source>
        <dbReference type="Google" id="ProtNLM"/>
    </source>
</evidence>
<protein>
    <recommendedName>
        <fullName evidence="4">ATP-grasp-modified RiPP</fullName>
    </recommendedName>
</protein>
<dbReference type="Proteomes" id="UP001501358">
    <property type="component" value="Unassembled WGS sequence"/>
</dbReference>
<dbReference type="RefSeq" id="WP_344384590.1">
    <property type="nucleotide sequence ID" value="NZ_BAAATA010000027.1"/>
</dbReference>
<keyword evidence="3" id="KW-1185">Reference proteome</keyword>
<dbReference type="NCBIfam" id="TIGR04186">
    <property type="entry name" value="GRASP_targ"/>
    <property type="match status" value="1"/>
</dbReference>
<comment type="caution">
    <text evidence="2">The sequence shown here is derived from an EMBL/GenBank/DDBJ whole genome shotgun (WGS) entry which is preliminary data.</text>
</comment>
<feature type="compositionally biased region" description="Polar residues" evidence="1">
    <location>
        <begin position="58"/>
        <end position="77"/>
    </location>
</feature>
<name>A0ABN3MD58_9ACTN</name>